<sequence length="434" mass="49151">MSAPGLTPTNLGVLRHYANTENRELYWNYLAQLPGNDGYGRLALGVVRHDNMPGKIANLYAQNYAREHNGKVFSEREWDNFGIDLMRRDLAYREQRMGEGETRLALNLPVKQVQDAHDQSFRQLRVDVNAWTPRKLLEAARREGERDAQREQTCATERGEVLPGATLDRIIEAPAERIWSIMLNDQALGLHRGKDTLLGLVAAQDMSLADRAAYARDMGAAYVGALNERPHDSPNVIGRNDHYYMRDRHGEWMEIRHAEPVMGIRHDQLDDVTEPQRRTLEDTRDLRLHRAAAREAFHPDDAGRLVESAHPLTHTKPRATLPRPDDDPLYAAVRHRLPMDISDAKAAEVALKARRIGIHHAQDLGAVDVADDRILCSARYTGKVASIECDSTPPPKDQSIDQARQLDQAFANDLRQQAEHIAMQRQQRSHGMSL</sequence>
<dbReference type="EMBL" id="CP063231">
    <property type="protein sequence ID" value="URL57885.1"/>
    <property type="molecule type" value="Genomic_DNA"/>
</dbReference>
<accession>A0ABY4T3J4</accession>
<organism evidence="1 2">
    <name type="scientific">Luteibacter flocculans</name>
    <dbReference type="NCBI Taxonomy" id="2780091"/>
    <lineage>
        <taxon>Bacteria</taxon>
        <taxon>Pseudomonadati</taxon>
        <taxon>Pseudomonadota</taxon>
        <taxon>Gammaproteobacteria</taxon>
        <taxon>Lysobacterales</taxon>
        <taxon>Rhodanobacteraceae</taxon>
        <taxon>Luteibacter</taxon>
    </lineage>
</organism>
<protein>
    <recommendedName>
        <fullName evidence="3">Hemolysin</fullName>
    </recommendedName>
</protein>
<dbReference type="Proteomes" id="UP001056681">
    <property type="component" value="Chromosome"/>
</dbReference>
<proteinExistence type="predicted"/>
<reference evidence="1" key="1">
    <citation type="submission" date="2020-10" db="EMBL/GenBank/DDBJ databases">
        <title>Whole-genome sequence of Luteibacter sp. EIF3.</title>
        <authorList>
            <person name="Friedrich I."/>
            <person name="Hertel R."/>
            <person name="Daniel R."/>
        </authorList>
    </citation>
    <scope>NUCLEOTIDE SEQUENCE</scope>
    <source>
        <strain evidence="1">EIF3</strain>
    </source>
</reference>
<keyword evidence="2" id="KW-1185">Reference proteome</keyword>
<evidence type="ECO:0000313" key="2">
    <source>
        <dbReference type="Proteomes" id="UP001056681"/>
    </source>
</evidence>
<name>A0ABY4T3J4_9GAMM</name>
<evidence type="ECO:0008006" key="3">
    <source>
        <dbReference type="Google" id="ProtNLM"/>
    </source>
</evidence>
<evidence type="ECO:0000313" key="1">
    <source>
        <dbReference type="EMBL" id="URL57885.1"/>
    </source>
</evidence>
<gene>
    <name evidence="1" type="ORF">IM816_14895</name>
</gene>
<dbReference type="RefSeq" id="WP_250338684.1">
    <property type="nucleotide sequence ID" value="NZ_CP063231.1"/>
</dbReference>